<gene>
    <name evidence="3" type="ORF">NDU88_004108</name>
</gene>
<keyword evidence="4" id="KW-1185">Reference proteome</keyword>
<dbReference type="Proteomes" id="UP001066276">
    <property type="component" value="Chromosome 1_1"/>
</dbReference>
<reference evidence="3" key="1">
    <citation type="journal article" date="2022" name="bioRxiv">
        <title>Sequencing and chromosome-scale assembly of the giantPleurodeles waltlgenome.</title>
        <authorList>
            <person name="Brown T."/>
            <person name="Elewa A."/>
            <person name="Iarovenko S."/>
            <person name="Subramanian E."/>
            <person name="Araus A.J."/>
            <person name="Petzold A."/>
            <person name="Susuki M."/>
            <person name="Suzuki K.-i.T."/>
            <person name="Hayashi T."/>
            <person name="Toyoda A."/>
            <person name="Oliveira C."/>
            <person name="Osipova E."/>
            <person name="Leigh N.D."/>
            <person name="Simon A."/>
            <person name="Yun M.H."/>
        </authorList>
    </citation>
    <scope>NUCLEOTIDE SEQUENCE</scope>
    <source>
        <strain evidence="3">20211129_DDA</strain>
        <tissue evidence="3">Liver</tissue>
    </source>
</reference>
<accession>A0AAV7WU52</accession>
<dbReference type="AlphaFoldDB" id="A0AAV7WU52"/>
<dbReference type="EMBL" id="JANPWB010000001">
    <property type="protein sequence ID" value="KAJ1216507.1"/>
    <property type="molecule type" value="Genomic_DNA"/>
</dbReference>
<feature type="coiled-coil region" evidence="1">
    <location>
        <begin position="67"/>
        <end position="94"/>
    </location>
</feature>
<organism evidence="3 4">
    <name type="scientific">Pleurodeles waltl</name>
    <name type="common">Iberian ribbed newt</name>
    <dbReference type="NCBI Taxonomy" id="8319"/>
    <lineage>
        <taxon>Eukaryota</taxon>
        <taxon>Metazoa</taxon>
        <taxon>Chordata</taxon>
        <taxon>Craniata</taxon>
        <taxon>Vertebrata</taxon>
        <taxon>Euteleostomi</taxon>
        <taxon>Amphibia</taxon>
        <taxon>Batrachia</taxon>
        <taxon>Caudata</taxon>
        <taxon>Salamandroidea</taxon>
        <taxon>Salamandridae</taxon>
        <taxon>Pleurodelinae</taxon>
        <taxon>Pleurodeles</taxon>
    </lineage>
</organism>
<evidence type="ECO:0000256" key="1">
    <source>
        <dbReference type="SAM" id="Coils"/>
    </source>
</evidence>
<feature type="region of interest" description="Disordered" evidence="2">
    <location>
        <begin position="1"/>
        <end position="23"/>
    </location>
</feature>
<name>A0AAV7WU52_PLEWA</name>
<evidence type="ECO:0000256" key="2">
    <source>
        <dbReference type="SAM" id="MobiDB-lite"/>
    </source>
</evidence>
<proteinExistence type="predicted"/>
<sequence length="141" mass="16054">MSDNRRRQRPGKTAQPAGWIEQRGKIERAYAAGSRVTEERDPSNDEKCQEIKAVFHAQAQALIGGKKKDKRLQIEALEKEVGALEAQLPGNQSEELCWQLPAKKANPRDLARKYDQTIKRRLYDIGDEASKLLVLSEKRDQ</sequence>
<evidence type="ECO:0000313" key="3">
    <source>
        <dbReference type="EMBL" id="KAJ1216507.1"/>
    </source>
</evidence>
<protein>
    <submittedName>
        <fullName evidence="3">Uncharacterized protein</fullName>
    </submittedName>
</protein>
<comment type="caution">
    <text evidence="3">The sequence shown here is derived from an EMBL/GenBank/DDBJ whole genome shotgun (WGS) entry which is preliminary data.</text>
</comment>
<keyword evidence="1" id="KW-0175">Coiled coil</keyword>
<evidence type="ECO:0000313" key="4">
    <source>
        <dbReference type="Proteomes" id="UP001066276"/>
    </source>
</evidence>
<feature type="compositionally biased region" description="Basic residues" evidence="2">
    <location>
        <begin position="1"/>
        <end position="10"/>
    </location>
</feature>